<evidence type="ECO:0000313" key="9">
    <source>
        <dbReference type="EMBL" id="GAI51023.1"/>
    </source>
</evidence>
<evidence type="ECO:0000256" key="2">
    <source>
        <dbReference type="ARBA" id="ARBA00021315"/>
    </source>
</evidence>
<dbReference type="EMBL" id="BARV01038792">
    <property type="protein sequence ID" value="GAI51023.1"/>
    <property type="molecule type" value="Genomic_DNA"/>
</dbReference>
<dbReference type="PANTHER" id="PTHR11059:SF0">
    <property type="entry name" value="DNA REPAIR PROTEIN RECN"/>
    <property type="match status" value="1"/>
</dbReference>
<reference evidence="9" key="1">
    <citation type="journal article" date="2014" name="Front. Microbiol.">
        <title>High frequency of phylogenetically diverse reductive dehalogenase-homologous genes in deep subseafloor sedimentary metagenomes.</title>
        <authorList>
            <person name="Kawai M."/>
            <person name="Futagami T."/>
            <person name="Toyoda A."/>
            <person name="Takaki Y."/>
            <person name="Nishi S."/>
            <person name="Hori S."/>
            <person name="Arai W."/>
            <person name="Tsubouchi T."/>
            <person name="Morono Y."/>
            <person name="Uchiyama I."/>
            <person name="Ito T."/>
            <person name="Fujiyama A."/>
            <person name="Inagaki F."/>
            <person name="Takami H."/>
        </authorList>
    </citation>
    <scope>NUCLEOTIDE SEQUENCE</scope>
    <source>
        <strain evidence="9">Expedition CK06-06</strain>
    </source>
</reference>
<evidence type="ECO:0000256" key="8">
    <source>
        <dbReference type="SAM" id="Coils"/>
    </source>
</evidence>
<dbReference type="GO" id="GO:0006310">
    <property type="term" value="P:DNA recombination"/>
    <property type="evidence" value="ECO:0007669"/>
    <property type="project" value="InterPro"/>
</dbReference>
<gene>
    <name evidence="9" type="ORF">S06H3_59657</name>
</gene>
<comment type="similarity">
    <text evidence="1">Belongs to the RecN family.</text>
</comment>
<dbReference type="SUPFAM" id="SSF52540">
    <property type="entry name" value="P-loop containing nucleoside triphosphate hydrolases"/>
    <property type="match status" value="1"/>
</dbReference>
<evidence type="ECO:0000256" key="6">
    <source>
        <dbReference type="ARBA" id="ARBA00023204"/>
    </source>
</evidence>
<proteinExistence type="inferred from homology"/>
<keyword evidence="3" id="KW-0547">Nucleotide-binding</keyword>
<name>X1P5B2_9ZZZZ</name>
<keyword evidence="4" id="KW-0227">DNA damage</keyword>
<dbReference type="GO" id="GO:0043590">
    <property type="term" value="C:bacterial nucleoid"/>
    <property type="evidence" value="ECO:0007669"/>
    <property type="project" value="TreeGrafter"/>
</dbReference>
<accession>X1P5B2</accession>
<dbReference type="GO" id="GO:0006281">
    <property type="term" value="P:DNA repair"/>
    <property type="evidence" value="ECO:0007669"/>
    <property type="project" value="UniProtKB-KW"/>
</dbReference>
<keyword evidence="5" id="KW-0067">ATP-binding</keyword>
<comment type="caution">
    <text evidence="9">The sequence shown here is derived from an EMBL/GenBank/DDBJ whole genome shotgun (WGS) entry which is preliminary data.</text>
</comment>
<evidence type="ECO:0000256" key="5">
    <source>
        <dbReference type="ARBA" id="ARBA00022840"/>
    </source>
</evidence>
<feature type="non-terminal residue" evidence="9">
    <location>
        <position position="1"/>
    </location>
</feature>
<dbReference type="PANTHER" id="PTHR11059">
    <property type="entry name" value="DNA REPAIR PROTEIN RECN"/>
    <property type="match status" value="1"/>
</dbReference>
<evidence type="ECO:0000256" key="1">
    <source>
        <dbReference type="ARBA" id="ARBA00009441"/>
    </source>
</evidence>
<dbReference type="InterPro" id="IPR027417">
    <property type="entry name" value="P-loop_NTPase"/>
</dbReference>
<dbReference type="Gene3D" id="3.40.50.300">
    <property type="entry name" value="P-loop containing nucleotide triphosphate hydrolases"/>
    <property type="match status" value="1"/>
</dbReference>
<keyword evidence="6" id="KW-0234">DNA repair</keyword>
<dbReference type="GO" id="GO:0005524">
    <property type="term" value="F:ATP binding"/>
    <property type="evidence" value="ECO:0007669"/>
    <property type="project" value="UniProtKB-KW"/>
</dbReference>
<keyword evidence="8" id="KW-0175">Coiled coil</keyword>
<evidence type="ECO:0000256" key="7">
    <source>
        <dbReference type="ARBA" id="ARBA00033408"/>
    </source>
</evidence>
<dbReference type="AlphaFoldDB" id="X1P5B2"/>
<organism evidence="9">
    <name type="scientific">marine sediment metagenome</name>
    <dbReference type="NCBI Taxonomy" id="412755"/>
    <lineage>
        <taxon>unclassified sequences</taxon>
        <taxon>metagenomes</taxon>
        <taxon>ecological metagenomes</taxon>
    </lineage>
</organism>
<evidence type="ECO:0000256" key="4">
    <source>
        <dbReference type="ARBA" id="ARBA00022763"/>
    </source>
</evidence>
<dbReference type="InterPro" id="IPR004604">
    <property type="entry name" value="DNA_recomb/repair_RecN"/>
</dbReference>
<protein>
    <recommendedName>
        <fullName evidence="2">DNA repair protein RecN</fullName>
    </recommendedName>
    <alternativeName>
        <fullName evidence="7">Recombination protein N</fullName>
    </alternativeName>
</protein>
<sequence>DNNLNEMNERLEVSISSIDDIYREISSYQSQIEFSQQKIDDVLVRLDTINKIKKKYGKTLSEINNFLRSIKMELILIETRDEEVKKIRMRVAEVEQKITKQAEELSSQRRKAAVSLKKRILEILTQLGMKKADFEIRLTNKDIGENGKDDVEFYISTNPGEELKPLRKIASGGEISRITLSFKTLLSDVDRIPTIIFD</sequence>
<feature type="coiled-coil region" evidence="8">
    <location>
        <begin position="77"/>
        <end position="111"/>
    </location>
</feature>
<dbReference type="GO" id="GO:0009432">
    <property type="term" value="P:SOS response"/>
    <property type="evidence" value="ECO:0007669"/>
    <property type="project" value="TreeGrafter"/>
</dbReference>
<feature type="non-terminal residue" evidence="9">
    <location>
        <position position="198"/>
    </location>
</feature>
<evidence type="ECO:0000256" key="3">
    <source>
        <dbReference type="ARBA" id="ARBA00022741"/>
    </source>
</evidence>